<dbReference type="SUPFAM" id="SSF49742">
    <property type="entry name" value="PHM/PNGase F"/>
    <property type="match status" value="1"/>
</dbReference>
<dbReference type="Gene3D" id="2.60.120.230">
    <property type="match status" value="1"/>
</dbReference>
<evidence type="ECO:0000313" key="4">
    <source>
        <dbReference type="Proteomes" id="UP000037460"/>
    </source>
</evidence>
<evidence type="ECO:0000256" key="1">
    <source>
        <dbReference type="ARBA" id="ARBA00023157"/>
    </source>
</evidence>
<feature type="compositionally biased region" description="Gly residues" evidence="2">
    <location>
        <begin position="87"/>
        <end position="103"/>
    </location>
</feature>
<accession>A0A0M0JXF4</accession>
<organism evidence="3 4">
    <name type="scientific">Chrysochromulina tobinii</name>
    <dbReference type="NCBI Taxonomy" id="1460289"/>
    <lineage>
        <taxon>Eukaryota</taxon>
        <taxon>Haptista</taxon>
        <taxon>Haptophyta</taxon>
        <taxon>Prymnesiophyceae</taxon>
        <taxon>Prymnesiales</taxon>
        <taxon>Chrysochromulinaceae</taxon>
        <taxon>Chrysochromulina</taxon>
    </lineage>
</organism>
<proteinExistence type="predicted"/>
<feature type="region of interest" description="Disordered" evidence="2">
    <location>
        <begin position="78"/>
        <end position="103"/>
    </location>
</feature>
<evidence type="ECO:0000256" key="2">
    <source>
        <dbReference type="SAM" id="MobiDB-lite"/>
    </source>
</evidence>
<gene>
    <name evidence="3" type="ORF">Ctob_007446</name>
</gene>
<evidence type="ECO:0000313" key="3">
    <source>
        <dbReference type="EMBL" id="KOO31245.1"/>
    </source>
</evidence>
<keyword evidence="1" id="KW-1015">Disulfide bond</keyword>
<dbReference type="Proteomes" id="UP000037460">
    <property type="component" value="Unassembled WGS sequence"/>
</dbReference>
<dbReference type="EMBL" id="JWZX01002057">
    <property type="protein sequence ID" value="KOO31245.1"/>
    <property type="molecule type" value="Genomic_DNA"/>
</dbReference>
<dbReference type="InterPro" id="IPR008977">
    <property type="entry name" value="PHM/PNGase_F_dom_sf"/>
</dbReference>
<evidence type="ECO:0008006" key="5">
    <source>
        <dbReference type="Google" id="ProtNLM"/>
    </source>
</evidence>
<dbReference type="AlphaFoldDB" id="A0A0M0JXF4"/>
<name>A0A0M0JXF4_9EUKA</name>
<comment type="caution">
    <text evidence="3">The sequence shown here is derived from an EMBL/GenBank/DDBJ whole genome shotgun (WGS) entry which is preliminary data.</text>
</comment>
<dbReference type="InterPro" id="IPR014784">
    <property type="entry name" value="Cu2_ascorb_mOase-like_C"/>
</dbReference>
<protein>
    <recommendedName>
        <fullName evidence="5">Copper type II ascorbate-dependent monooxygenase C-terminal domain-containing protein</fullName>
    </recommendedName>
</protein>
<dbReference type="GO" id="GO:0016715">
    <property type="term" value="F:oxidoreductase activity, acting on paired donors, with incorporation or reduction of molecular oxygen, reduced ascorbate as one donor, and incorporation of one atom of oxygen"/>
    <property type="evidence" value="ECO:0007669"/>
    <property type="project" value="InterPro"/>
</dbReference>
<reference evidence="4" key="1">
    <citation type="journal article" date="2015" name="PLoS Genet.">
        <title>Genome Sequence and Transcriptome Analyses of Chrysochromulina tobin: Metabolic Tools for Enhanced Algal Fitness in the Prominent Order Prymnesiales (Haptophyceae).</title>
        <authorList>
            <person name="Hovde B.T."/>
            <person name="Deodato C.R."/>
            <person name="Hunsperger H.M."/>
            <person name="Ryken S.A."/>
            <person name="Yost W."/>
            <person name="Jha R.K."/>
            <person name="Patterson J."/>
            <person name="Monnat R.J. Jr."/>
            <person name="Barlow S.B."/>
            <person name="Starkenburg S.R."/>
            <person name="Cattolico R.A."/>
        </authorList>
    </citation>
    <scope>NUCLEOTIDE SEQUENCE</scope>
    <source>
        <strain evidence="4">CCMP291</strain>
    </source>
</reference>
<keyword evidence="4" id="KW-1185">Reference proteome</keyword>
<sequence length="192" mass="20213">MTADGVASMLGTDIAAGGGAVSLRMVHAHAHPHATRVSLHRLRHGQWATLLELNPYCGYGECQHFHNLTEPRIPAASGAGADEVATGAGGDASGTGVGSGGGSSPALRLGDALEFRCLYDNPEPFALHYGLSSGMEMCGAILVYTPHVWQSARQVPTWFGGHDGVQRLVHADGVARAPDERPQLHYDDEVPE</sequence>